<name>A0A1I1EHH9_BREAD</name>
<sequence>MHKVIFLLILSSCAIHDFRSNVVFNDIYDGPKIEFLDPEPNSMISNDAIPLSFQISHPMGIRYAHIVYSNQEKKYSYDAFKYPTTATINESLSVSNSGPITVSIRAVTGKNTELITNINYNMQITTTYFTLFYGPSTSLPTAYVQVTFLPTSAPASRIVVDGPMGTEEVLAPPGGFGSTARVSNLNLDFGNNHFTLRVISIYGRISHDAFTVFRI</sequence>
<gene>
    <name evidence="1" type="ORF">SAMN02745150_01053</name>
</gene>
<reference evidence="2" key="1">
    <citation type="submission" date="2016-10" db="EMBL/GenBank/DDBJ databases">
        <authorList>
            <person name="Varghese N."/>
            <person name="Submissions S."/>
        </authorList>
    </citation>
    <scope>NUCLEOTIDE SEQUENCE [LARGE SCALE GENOMIC DNA]</scope>
    <source>
        <strain evidence="2">ATCC 43811</strain>
    </source>
</reference>
<keyword evidence="2" id="KW-1185">Reference proteome</keyword>
<dbReference type="EMBL" id="FOKY01000011">
    <property type="protein sequence ID" value="SFB84838.1"/>
    <property type="molecule type" value="Genomic_DNA"/>
</dbReference>
<accession>A0A1I1EHH9</accession>
<evidence type="ECO:0000313" key="1">
    <source>
        <dbReference type="EMBL" id="SFB84838.1"/>
    </source>
</evidence>
<proteinExistence type="predicted"/>
<evidence type="ECO:0000313" key="2">
    <source>
        <dbReference type="Proteomes" id="UP000240042"/>
    </source>
</evidence>
<dbReference type="AlphaFoldDB" id="A0A1I1EHH9"/>
<protein>
    <submittedName>
        <fullName evidence="1">Uncharacterized protein</fullName>
    </submittedName>
</protein>
<organism evidence="1 2">
    <name type="scientific">Brevinema andersonii</name>
    <dbReference type="NCBI Taxonomy" id="34097"/>
    <lineage>
        <taxon>Bacteria</taxon>
        <taxon>Pseudomonadati</taxon>
        <taxon>Spirochaetota</taxon>
        <taxon>Spirochaetia</taxon>
        <taxon>Brevinematales</taxon>
        <taxon>Brevinemataceae</taxon>
        <taxon>Brevinema</taxon>
    </lineage>
</organism>
<dbReference type="Proteomes" id="UP000240042">
    <property type="component" value="Unassembled WGS sequence"/>
</dbReference>
<dbReference type="RefSeq" id="WP_092319351.1">
    <property type="nucleotide sequence ID" value="NZ_FOKY01000011.1"/>
</dbReference>
<dbReference type="STRING" id="34097.SAMN02745150_01053"/>